<keyword evidence="8" id="KW-1185">Reference proteome</keyword>
<sequence length="408" mass="43015">MTQSNNDQANEISHPHAANALARRTLLLAAGAMGFAQTVLFAILAPLGREIGLVEVQIGAIISCSSLTIFLVSPLWGRASDMWGRRKVLLIGLFGYSAGTILFAGVFQAALLGYLIPLIALALLITTRVANAVVMAAVSPSANAYMADITTVQDRIKGMGAIGAATNIGSILGPAIGGLLASISLITPLYFSVLLTLAAAILAVYALPVLPRPAHVRKPKKLKYTDPRIFPLVVAGVLLFMGFAIVQQTIAFRFQDVLGLDGTQTAKIVGISLMLSAAAALIVQLLVIPRLSVRPFVLLRISMPMMMISFAIMAITDTQSMYMLAMCILGLGMGLAGPGFMAGASVAVSSDEQGAVAGVAGACPPLGFTVGPILGTYLYSVDGALPYWFAFGCYFLLFFFTMKFKDRK</sequence>
<dbReference type="RefSeq" id="WP_342881528.1">
    <property type="nucleotide sequence ID" value="NZ_JBBMQS010000004.1"/>
</dbReference>
<dbReference type="InterPro" id="IPR036259">
    <property type="entry name" value="MFS_trans_sf"/>
</dbReference>
<comment type="subcellular location">
    <subcellularLocation>
        <location evidence="1">Membrane</location>
        <topology evidence="1">Multi-pass membrane protein</topology>
    </subcellularLocation>
</comment>
<keyword evidence="4 5" id="KW-0472">Membrane</keyword>
<evidence type="ECO:0000256" key="5">
    <source>
        <dbReference type="SAM" id="Phobius"/>
    </source>
</evidence>
<feature type="transmembrane region" description="Helical" evidence="5">
    <location>
        <begin position="159"/>
        <end position="183"/>
    </location>
</feature>
<dbReference type="InterPro" id="IPR001958">
    <property type="entry name" value="Tet-R_TetA/multi-R_MdtG-like"/>
</dbReference>
<evidence type="ECO:0000256" key="4">
    <source>
        <dbReference type="ARBA" id="ARBA00023136"/>
    </source>
</evidence>
<feature type="transmembrane region" description="Helical" evidence="5">
    <location>
        <begin position="88"/>
        <end position="108"/>
    </location>
</feature>
<dbReference type="CDD" id="cd17330">
    <property type="entry name" value="MFS_SLC46_TetA_like"/>
    <property type="match status" value="1"/>
</dbReference>
<feature type="transmembrane region" description="Helical" evidence="5">
    <location>
        <begin position="385"/>
        <end position="402"/>
    </location>
</feature>
<feature type="transmembrane region" description="Helical" evidence="5">
    <location>
        <begin position="114"/>
        <end position="138"/>
    </location>
</feature>
<protein>
    <submittedName>
        <fullName evidence="7">MFS transporter</fullName>
    </submittedName>
</protein>
<reference evidence="7 8" key="1">
    <citation type="submission" date="2024-03" db="EMBL/GenBank/DDBJ databases">
        <title>Community enrichment and isolation of bacterial strains for fucoidan degradation.</title>
        <authorList>
            <person name="Sichert A."/>
        </authorList>
    </citation>
    <scope>NUCLEOTIDE SEQUENCE [LARGE SCALE GENOMIC DNA]</scope>
    <source>
        <strain evidence="7 8">AS12</strain>
    </source>
</reference>
<dbReference type="SUPFAM" id="SSF103473">
    <property type="entry name" value="MFS general substrate transporter"/>
    <property type="match status" value="1"/>
</dbReference>
<proteinExistence type="predicted"/>
<feature type="transmembrane region" description="Helical" evidence="5">
    <location>
        <begin position="26"/>
        <end position="44"/>
    </location>
</feature>
<keyword evidence="3 5" id="KW-1133">Transmembrane helix</keyword>
<feature type="transmembrane region" description="Helical" evidence="5">
    <location>
        <begin position="56"/>
        <end position="76"/>
    </location>
</feature>
<comment type="caution">
    <text evidence="7">The sequence shown here is derived from an EMBL/GenBank/DDBJ whole genome shotgun (WGS) entry which is preliminary data.</text>
</comment>
<gene>
    <name evidence="7" type="ORF">WNY77_09145</name>
</gene>
<feature type="transmembrane region" description="Helical" evidence="5">
    <location>
        <begin position="268"/>
        <end position="288"/>
    </location>
</feature>
<feature type="transmembrane region" description="Helical" evidence="5">
    <location>
        <begin position="355"/>
        <end position="379"/>
    </location>
</feature>
<evidence type="ECO:0000256" key="1">
    <source>
        <dbReference type="ARBA" id="ARBA00004141"/>
    </source>
</evidence>
<feature type="transmembrane region" description="Helical" evidence="5">
    <location>
        <begin position="189"/>
        <end position="208"/>
    </location>
</feature>
<dbReference type="EMBL" id="JBBMQS010000004">
    <property type="protein sequence ID" value="MEM5497555.1"/>
    <property type="molecule type" value="Genomic_DNA"/>
</dbReference>
<dbReference type="Pfam" id="PF07690">
    <property type="entry name" value="MFS_1"/>
    <property type="match status" value="1"/>
</dbReference>
<feature type="transmembrane region" description="Helical" evidence="5">
    <location>
        <begin position="322"/>
        <end position="348"/>
    </location>
</feature>
<evidence type="ECO:0000256" key="3">
    <source>
        <dbReference type="ARBA" id="ARBA00022989"/>
    </source>
</evidence>
<dbReference type="InterPro" id="IPR011701">
    <property type="entry name" value="MFS"/>
</dbReference>
<evidence type="ECO:0000313" key="7">
    <source>
        <dbReference type="EMBL" id="MEM5497555.1"/>
    </source>
</evidence>
<keyword evidence="2 5" id="KW-0812">Transmembrane</keyword>
<dbReference type="Gene3D" id="1.20.1250.20">
    <property type="entry name" value="MFS general substrate transporter like domains"/>
    <property type="match status" value="1"/>
</dbReference>
<evidence type="ECO:0000259" key="6">
    <source>
        <dbReference type="PROSITE" id="PS50850"/>
    </source>
</evidence>
<name>A0ABU9SVC4_9ALTE</name>
<feature type="domain" description="Major facilitator superfamily (MFS) profile" evidence="6">
    <location>
        <begin position="22"/>
        <end position="408"/>
    </location>
</feature>
<dbReference type="PANTHER" id="PTHR23546:SF1">
    <property type="entry name" value="MEMBRANE PROTEIN"/>
    <property type="match status" value="1"/>
</dbReference>
<feature type="transmembrane region" description="Helical" evidence="5">
    <location>
        <begin position="229"/>
        <end position="248"/>
    </location>
</feature>
<dbReference type="InterPro" id="IPR020846">
    <property type="entry name" value="MFS_dom"/>
</dbReference>
<dbReference type="Proteomes" id="UP001461163">
    <property type="component" value="Unassembled WGS sequence"/>
</dbReference>
<evidence type="ECO:0000256" key="2">
    <source>
        <dbReference type="ARBA" id="ARBA00022692"/>
    </source>
</evidence>
<dbReference type="PROSITE" id="PS50850">
    <property type="entry name" value="MFS"/>
    <property type="match status" value="1"/>
</dbReference>
<accession>A0ABU9SVC4</accession>
<organism evidence="7 8">
    <name type="scientific">Paraglaciecola mesophila</name>
    <dbReference type="NCBI Taxonomy" id="197222"/>
    <lineage>
        <taxon>Bacteria</taxon>
        <taxon>Pseudomonadati</taxon>
        <taxon>Pseudomonadota</taxon>
        <taxon>Gammaproteobacteria</taxon>
        <taxon>Alteromonadales</taxon>
        <taxon>Alteromonadaceae</taxon>
        <taxon>Paraglaciecola</taxon>
    </lineage>
</organism>
<evidence type="ECO:0000313" key="8">
    <source>
        <dbReference type="Proteomes" id="UP001461163"/>
    </source>
</evidence>
<feature type="transmembrane region" description="Helical" evidence="5">
    <location>
        <begin position="297"/>
        <end position="316"/>
    </location>
</feature>
<dbReference type="PRINTS" id="PR01035">
    <property type="entry name" value="TCRTETA"/>
</dbReference>
<dbReference type="PANTHER" id="PTHR23546">
    <property type="entry name" value="TRANSPORT PROTEIN"/>
    <property type="match status" value="1"/>
</dbReference>